<gene>
    <name evidence="1" type="ORF">ACFSBJ_16335</name>
</gene>
<accession>A0ABD6D236</accession>
<evidence type="ECO:0000313" key="1">
    <source>
        <dbReference type="EMBL" id="MFD1635291.1"/>
    </source>
</evidence>
<dbReference type="Gene3D" id="3.40.960.10">
    <property type="entry name" value="VSR Endonuclease"/>
    <property type="match status" value="1"/>
</dbReference>
<dbReference type="Proteomes" id="UP001597075">
    <property type="component" value="Unassembled WGS sequence"/>
</dbReference>
<proteinExistence type="predicted"/>
<reference evidence="1 2" key="1">
    <citation type="journal article" date="2019" name="Int. J. Syst. Evol. Microbiol.">
        <title>The Global Catalogue of Microorganisms (GCM) 10K type strain sequencing project: providing services to taxonomists for standard genome sequencing and annotation.</title>
        <authorList>
            <consortium name="The Broad Institute Genomics Platform"/>
            <consortium name="The Broad Institute Genome Sequencing Center for Infectious Disease"/>
            <person name="Wu L."/>
            <person name="Ma J."/>
        </authorList>
    </citation>
    <scope>NUCLEOTIDE SEQUENCE [LARGE SCALE GENOMIC DNA]</scope>
    <source>
        <strain evidence="1 2">CGMCC 1.10594</strain>
    </source>
</reference>
<organism evidence="1 2">
    <name type="scientific">Haloplanus ruber</name>
    <dbReference type="NCBI Taxonomy" id="869892"/>
    <lineage>
        <taxon>Archaea</taxon>
        <taxon>Methanobacteriati</taxon>
        <taxon>Methanobacteriota</taxon>
        <taxon>Stenosarchaea group</taxon>
        <taxon>Halobacteria</taxon>
        <taxon>Halobacteriales</taxon>
        <taxon>Haloferacaceae</taxon>
        <taxon>Haloplanus</taxon>
    </lineage>
</organism>
<name>A0ABD6D236_9EURY</name>
<keyword evidence="2" id="KW-1185">Reference proteome</keyword>
<evidence type="ECO:0008006" key="3">
    <source>
        <dbReference type="Google" id="ProtNLM"/>
    </source>
</evidence>
<protein>
    <recommendedName>
        <fullName evidence="3">Restriction endonuclease</fullName>
    </recommendedName>
</protein>
<sequence>MDPLPGDEAEEFAELQDQLQAERKEIMDTIENEIRQAFGHYKKGNRWTSETILYQLVESNYPDHTIKRHYRPDFLDGLELDIFLEEAEVGIEYQGIQHYDAVDHWGGKEGLKQRQERDQKKKDLCDKHDIDLVCIRHDQELTDALIERTIDPLIKEWLCCVVSDSGRFFRRRSFVMVSEASRNRHTEQDADTVRHNICQSAARRDI</sequence>
<evidence type="ECO:0000313" key="2">
    <source>
        <dbReference type="Proteomes" id="UP001597075"/>
    </source>
</evidence>
<comment type="caution">
    <text evidence="1">The sequence shown here is derived from an EMBL/GenBank/DDBJ whole genome shotgun (WGS) entry which is preliminary data.</text>
</comment>
<dbReference type="EMBL" id="JBHUDL010000011">
    <property type="protein sequence ID" value="MFD1635291.1"/>
    <property type="molecule type" value="Genomic_DNA"/>
</dbReference>
<dbReference type="RefSeq" id="WP_256406479.1">
    <property type="nucleotide sequence ID" value="NZ_CP187153.1"/>
</dbReference>
<dbReference type="AlphaFoldDB" id="A0ABD6D236"/>